<proteinExistence type="predicted"/>
<organism evidence="1 2">
    <name type="scientific">Streptomyces albus (strain ATCC 21838 / DSM 41398 / FERM P-419 / JCM 4703 / NBRC 107858)</name>
    <dbReference type="NCBI Taxonomy" id="1081613"/>
    <lineage>
        <taxon>Bacteria</taxon>
        <taxon>Bacillati</taxon>
        <taxon>Actinomycetota</taxon>
        <taxon>Actinomycetes</taxon>
        <taxon>Kitasatosporales</taxon>
        <taxon>Streptomycetaceae</taxon>
        <taxon>Streptomyces</taxon>
    </lineage>
</organism>
<reference evidence="1 2" key="1">
    <citation type="submission" date="2015-01" db="EMBL/GenBank/DDBJ databases">
        <title>Enhanced salinomycin production by adjusting the supply of polyketide extender units in Streptomyce albus DSM 41398.</title>
        <authorList>
            <person name="Lu C."/>
        </authorList>
    </citation>
    <scope>NUCLEOTIDE SEQUENCE [LARGE SCALE GENOMIC DNA]</scope>
    <source>
        <strain evidence="2">ATCC 21838 / DSM 41398 / FERM P-419 / JCM 4703 / NBRC 107858</strain>
    </source>
</reference>
<dbReference type="KEGG" id="sals:SLNWT_3674"/>
<dbReference type="Proteomes" id="UP000031523">
    <property type="component" value="Chromosome"/>
</dbReference>
<evidence type="ECO:0000313" key="2">
    <source>
        <dbReference type="Proteomes" id="UP000031523"/>
    </source>
</evidence>
<name>A0A0B5EXU5_STRA4</name>
<sequence length="94" mass="9939">MLGNAHRAPPPLSLRPDPPCPLSYGTALTNTAPDAAGDASVLCAFSGASTGRVPVHGRPPEGVSQSGYPQAVWMNCLLLWRTPRNLCTTRWTAL</sequence>
<dbReference type="EMBL" id="CP010519">
    <property type="protein sequence ID" value="AJE84050.1"/>
    <property type="molecule type" value="Genomic_DNA"/>
</dbReference>
<accession>A0A0B5EXU5</accession>
<gene>
    <name evidence="1" type="ORF">SLNWT_3674</name>
</gene>
<dbReference type="AlphaFoldDB" id="A0A0B5EXU5"/>
<evidence type="ECO:0000313" key="1">
    <source>
        <dbReference type="EMBL" id="AJE84050.1"/>
    </source>
</evidence>
<keyword evidence="2" id="KW-1185">Reference proteome</keyword>
<protein>
    <submittedName>
        <fullName evidence="1">Uncharacterized protein</fullName>
    </submittedName>
</protein>